<name>A0ABX2D613_9CYAN</name>
<dbReference type="InterPro" id="IPR053235">
    <property type="entry name" value="Ser_Thr_kinase"/>
</dbReference>
<proteinExistence type="predicted"/>
<evidence type="ECO:0000313" key="3">
    <source>
        <dbReference type="Proteomes" id="UP000702425"/>
    </source>
</evidence>
<organism evidence="2 3">
    <name type="scientific">Microcoleus asticus IPMA8</name>
    <dbReference type="NCBI Taxonomy" id="2563858"/>
    <lineage>
        <taxon>Bacteria</taxon>
        <taxon>Bacillati</taxon>
        <taxon>Cyanobacteriota</taxon>
        <taxon>Cyanophyceae</taxon>
        <taxon>Oscillatoriophycideae</taxon>
        <taxon>Oscillatoriales</taxon>
        <taxon>Microcoleaceae</taxon>
        <taxon>Microcoleus</taxon>
        <taxon>Microcoleus asticus</taxon>
    </lineage>
</organism>
<reference evidence="2 3" key="1">
    <citation type="journal article" date="2020" name="Sci. Rep.">
        <title>A novel cyanobacterial geosmin producer, revising GeoA distribution and dispersion patterns in Bacteria.</title>
        <authorList>
            <person name="Churro C."/>
            <person name="Semedo-Aguiar A.P."/>
            <person name="Silva A.D."/>
            <person name="Pereira-Leal J.B."/>
            <person name="Leite R.B."/>
        </authorList>
    </citation>
    <scope>NUCLEOTIDE SEQUENCE [LARGE SCALE GENOMIC DNA]</scope>
    <source>
        <strain evidence="2 3">IPMA8</strain>
    </source>
</reference>
<dbReference type="CDD" id="cd14014">
    <property type="entry name" value="STKc_PknB_like"/>
    <property type="match status" value="1"/>
</dbReference>
<dbReference type="EMBL" id="SRRZ01000138">
    <property type="protein sequence ID" value="NQE37608.1"/>
    <property type="molecule type" value="Genomic_DNA"/>
</dbReference>
<dbReference type="SUPFAM" id="SSF56112">
    <property type="entry name" value="Protein kinase-like (PK-like)"/>
    <property type="match status" value="1"/>
</dbReference>
<dbReference type="InterPro" id="IPR008271">
    <property type="entry name" value="Ser/Thr_kinase_AS"/>
</dbReference>
<accession>A0ABX2D613</accession>
<dbReference type="Pfam" id="PF00069">
    <property type="entry name" value="Pkinase"/>
    <property type="match status" value="1"/>
</dbReference>
<dbReference type="EC" id="2.7.11.1" evidence="2"/>
<gene>
    <name evidence="2" type="primary">prkC_18</name>
    <name evidence="2" type="ORF">E5S67_05383</name>
</gene>
<dbReference type="PANTHER" id="PTHR24361">
    <property type="entry name" value="MITOGEN-ACTIVATED KINASE KINASE KINASE"/>
    <property type="match status" value="1"/>
</dbReference>
<feature type="domain" description="Protein kinase" evidence="1">
    <location>
        <begin position="7"/>
        <end position="244"/>
    </location>
</feature>
<dbReference type="Gene3D" id="1.10.510.10">
    <property type="entry name" value="Transferase(Phosphotransferase) domain 1"/>
    <property type="match status" value="1"/>
</dbReference>
<evidence type="ECO:0000259" key="1">
    <source>
        <dbReference type="PROSITE" id="PS50011"/>
    </source>
</evidence>
<dbReference type="PROSITE" id="PS50011">
    <property type="entry name" value="PROTEIN_KINASE_DOM"/>
    <property type="match status" value="1"/>
</dbReference>
<keyword evidence="2" id="KW-0808">Transferase</keyword>
<keyword evidence="3" id="KW-1185">Reference proteome</keyword>
<dbReference type="InterPro" id="IPR000719">
    <property type="entry name" value="Prot_kinase_dom"/>
</dbReference>
<sequence>MNALPGYKITEVVQVGVKSIIYRAVRESDRASVIIKTLNTEYPTIEEITRLRHEYKISSNLKLEGIVKPYSLEKYKNSFALILEDCGGQSLKDHQAGKSIKIQKFLPLAIQVTKTIGEVHQNQIIHKDIKPSNIIIASDFQQVKITDFSMATRLSREVHQNSNGTVLEGTLAYISPEQTGRMNRDLDYRTDLYSLGITFYEMLTGVLPFNSTDPLELIHSHIAVTPVREHPGFALLSIKRILIR</sequence>
<dbReference type="SMART" id="SM00220">
    <property type="entry name" value="S_TKc"/>
    <property type="match status" value="1"/>
</dbReference>
<comment type="caution">
    <text evidence="2">The sequence shown here is derived from an EMBL/GenBank/DDBJ whole genome shotgun (WGS) entry which is preliminary data.</text>
</comment>
<evidence type="ECO:0000313" key="2">
    <source>
        <dbReference type="EMBL" id="NQE37608.1"/>
    </source>
</evidence>
<dbReference type="Proteomes" id="UP000702425">
    <property type="component" value="Unassembled WGS sequence"/>
</dbReference>
<protein>
    <submittedName>
        <fullName evidence="2">Serine/threonine-protein kinase PrkC</fullName>
        <ecNumber evidence="2">2.7.11.1</ecNumber>
    </submittedName>
</protein>
<dbReference type="InterPro" id="IPR011009">
    <property type="entry name" value="Kinase-like_dom_sf"/>
</dbReference>
<dbReference type="RefSeq" id="WP_172191759.1">
    <property type="nucleotide sequence ID" value="NZ_CAWPPK010000044.1"/>
</dbReference>
<keyword evidence="2" id="KW-0418">Kinase</keyword>
<dbReference type="GO" id="GO:0004674">
    <property type="term" value="F:protein serine/threonine kinase activity"/>
    <property type="evidence" value="ECO:0007669"/>
    <property type="project" value="UniProtKB-EC"/>
</dbReference>
<dbReference type="PROSITE" id="PS00108">
    <property type="entry name" value="PROTEIN_KINASE_ST"/>
    <property type="match status" value="1"/>
</dbReference>